<proteinExistence type="predicted"/>
<keyword evidence="3" id="KW-1185">Reference proteome</keyword>
<reference evidence="2" key="1">
    <citation type="submission" date="2020-07" db="EMBL/GenBank/DDBJ databases">
        <title>Multicomponent nature underlies the extraordinary mechanical properties of spider dragline silk.</title>
        <authorList>
            <person name="Kono N."/>
            <person name="Nakamura H."/>
            <person name="Mori M."/>
            <person name="Yoshida Y."/>
            <person name="Ohtoshi R."/>
            <person name="Malay A.D."/>
            <person name="Moran D.A.P."/>
            <person name="Tomita M."/>
            <person name="Numata K."/>
            <person name="Arakawa K."/>
        </authorList>
    </citation>
    <scope>NUCLEOTIDE SEQUENCE</scope>
</reference>
<evidence type="ECO:0000256" key="1">
    <source>
        <dbReference type="SAM" id="MobiDB-lite"/>
    </source>
</evidence>
<feature type="region of interest" description="Disordered" evidence="1">
    <location>
        <begin position="62"/>
        <end position="86"/>
    </location>
</feature>
<protein>
    <submittedName>
        <fullName evidence="2">Uncharacterized protein</fullName>
    </submittedName>
</protein>
<comment type="caution">
    <text evidence="2">The sequence shown here is derived from an EMBL/GenBank/DDBJ whole genome shotgun (WGS) entry which is preliminary data.</text>
</comment>
<dbReference type="EMBL" id="BMAO01038282">
    <property type="protein sequence ID" value="GFR23722.1"/>
    <property type="molecule type" value="Genomic_DNA"/>
</dbReference>
<organism evidence="2 3">
    <name type="scientific">Trichonephila clavata</name>
    <name type="common">Joro spider</name>
    <name type="synonym">Nephila clavata</name>
    <dbReference type="NCBI Taxonomy" id="2740835"/>
    <lineage>
        <taxon>Eukaryota</taxon>
        <taxon>Metazoa</taxon>
        <taxon>Ecdysozoa</taxon>
        <taxon>Arthropoda</taxon>
        <taxon>Chelicerata</taxon>
        <taxon>Arachnida</taxon>
        <taxon>Araneae</taxon>
        <taxon>Araneomorphae</taxon>
        <taxon>Entelegynae</taxon>
        <taxon>Araneoidea</taxon>
        <taxon>Nephilidae</taxon>
        <taxon>Trichonephila</taxon>
    </lineage>
</organism>
<sequence>MQGSDPKGRGRVAKRRVRYHSVAFRKTHKQPSSFFLDRPVAARRQSGCGVRGRNSIVHSVQENFLSTPTTKGGEEKEELVGSKEEQ</sequence>
<name>A0A8X6LWZ4_TRICU</name>
<evidence type="ECO:0000313" key="3">
    <source>
        <dbReference type="Proteomes" id="UP000887116"/>
    </source>
</evidence>
<gene>
    <name evidence="2" type="ORF">TNCT_644991</name>
</gene>
<dbReference type="AlphaFoldDB" id="A0A8X6LWZ4"/>
<dbReference type="Proteomes" id="UP000887116">
    <property type="component" value="Unassembled WGS sequence"/>
</dbReference>
<evidence type="ECO:0000313" key="2">
    <source>
        <dbReference type="EMBL" id="GFR23722.1"/>
    </source>
</evidence>
<accession>A0A8X6LWZ4</accession>
<feature type="compositionally biased region" description="Basic and acidic residues" evidence="1">
    <location>
        <begin position="72"/>
        <end position="86"/>
    </location>
</feature>